<evidence type="ECO:0000313" key="1">
    <source>
        <dbReference type="EMBL" id="GAA3812285.1"/>
    </source>
</evidence>
<name>A0ABP7I8N4_9ACTN</name>
<accession>A0ABP7I8N4</accession>
<dbReference type="InterPro" id="IPR016031">
    <property type="entry name" value="Trp_RNA-bd_attenuator-like_dom"/>
</dbReference>
<dbReference type="PANTHER" id="PTHR43657:SF1">
    <property type="entry name" value="ALTERED INHERITANCE OF MITOCHONDRIA PROTEIN 24, MITOCHONDRIAL"/>
    <property type="match status" value="1"/>
</dbReference>
<dbReference type="Pfam" id="PF01987">
    <property type="entry name" value="AIM24"/>
    <property type="match status" value="1"/>
</dbReference>
<dbReference type="Proteomes" id="UP001501821">
    <property type="component" value="Unassembled WGS sequence"/>
</dbReference>
<organism evidence="1 2">
    <name type="scientific">Nocardioides panacisoli</name>
    <dbReference type="NCBI Taxonomy" id="627624"/>
    <lineage>
        <taxon>Bacteria</taxon>
        <taxon>Bacillati</taxon>
        <taxon>Actinomycetota</taxon>
        <taxon>Actinomycetes</taxon>
        <taxon>Propionibacteriales</taxon>
        <taxon>Nocardioidaceae</taxon>
        <taxon>Nocardioides</taxon>
    </lineage>
</organism>
<dbReference type="RefSeq" id="WP_344773608.1">
    <property type="nucleotide sequence ID" value="NZ_BAABAH010000003.1"/>
</dbReference>
<keyword evidence="2" id="KW-1185">Reference proteome</keyword>
<gene>
    <name evidence="1" type="ORF">GCM10022242_13510</name>
</gene>
<sequence length="265" mass="28875">MELVECEWCRVQSQPGTSTCPTCGAPLDVANLVSDSGWREAPRMRDMAQFRFSSSSVQVEGTIVPVAEVNLAQGDSVYFEHHVMLWKDAHTPLVAYNVPGGARRSLAGMPHVVTVAYGPGRIAFSREAPGELVVLPLAAGVEIDVREHAFVVASHTTSYSFIRIKGLTNLLHGGNGMYIDRFITGAEPGVVMLHGNGNVFERYLQPGERIQVEPGGFLYKDASVQMNTVQLDVKTGMFSRGLYVAEFVGPGRLGIQSMYHHHGSD</sequence>
<dbReference type="EMBL" id="BAABAH010000003">
    <property type="protein sequence ID" value="GAA3812285.1"/>
    <property type="molecule type" value="Genomic_DNA"/>
</dbReference>
<protein>
    <submittedName>
        <fullName evidence="1">AIM24 family protein</fullName>
    </submittedName>
</protein>
<dbReference type="PANTHER" id="PTHR43657">
    <property type="entry name" value="TRYPTOPHAN RNA-BINDING ATTENUATOR PROTEIN-LIKE PROTEIN"/>
    <property type="match status" value="1"/>
</dbReference>
<evidence type="ECO:0000313" key="2">
    <source>
        <dbReference type="Proteomes" id="UP001501821"/>
    </source>
</evidence>
<comment type="caution">
    <text evidence="1">The sequence shown here is derived from an EMBL/GenBank/DDBJ whole genome shotgun (WGS) entry which is preliminary data.</text>
</comment>
<dbReference type="Gene3D" id="3.60.160.10">
    <property type="entry name" value="Mitochondrial biogenesis AIM24"/>
    <property type="match status" value="1"/>
</dbReference>
<dbReference type="InterPro" id="IPR036983">
    <property type="entry name" value="AIM24_sf"/>
</dbReference>
<proteinExistence type="predicted"/>
<dbReference type="InterPro" id="IPR002838">
    <property type="entry name" value="AIM24"/>
</dbReference>
<dbReference type="SUPFAM" id="SSF51219">
    <property type="entry name" value="TRAP-like"/>
    <property type="match status" value="1"/>
</dbReference>
<reference evidence="2" key="1">
    <citation type="journal article" date="2019" name="Int. J. Syst. Evol. Microbiol.">
        <title>The Global Catalogue of Microorganisms (GCM) 10K type strain sequencing project: providing services to taxonomists for standard genome sequencing and annotation.</title>
        <authorList>
            <consortium name="The Broad Institute Genomics Platform"/>
            <consortium name="The Broad Institute Genome Sequencing Center for Infectious Disease"/>
            <person name="Wu L."/>
            <person name="Ma J."/>
        </authorList>
    </citation>
    <scope>NUCLEOTIDE SEQUENCE [LARGE SCALE GENOMIC DNA]</scope>
    <source>
        <strain evidence="2">JCM 16953</strain>
    </source>
</reference>